<dbReference type="Proteomes" id="UP000287243">
    <property type="component" value="Chromosome"/>
</dbReference>
<protein>
    <recommendedName>
        <fullName evidence="3">histidine kinase</fullName>
        <ecNumber evidence="3">2.7.13.3</ecNumber>
    </recommendedName>
</protein>
<dbReference type="GO" id="GO:0000155">
    <property type="term" value="F:phosphorelay sensor kinase activity"/>
    <property type="evidence" value="ECO:0007669"/>
    <property type="project" value="InterPro"/>
</dbReference>
<dbReference type="OrthoDB" id="9786919at2"/>
<gene>
    <name evidence="11" type="ORF">BU251_02800</name>
</gene>
<dbReference type="EC" id="2.7.13.3" evidence="3"/>
<dbReference type="SUPFAM" id="SSF47384">
    <property type="entry name" value="Homodimeric domain of signal transducing histidine kinase"/>
    <property type="match status" value="1"/>
</dbReference>
<dbReference type="GO" id="GO:0016036">
    <property type="term" value="P:cellular response to phosphate starvation"/>
    <property type="evidence" value="ECO:0007669"/>
    <property type="project" value="TreeGrafter"/>
</dbReference>
<feature type="transmembrane region" description="Helical" evidence="8">
    <location>
        <begin position="12"/>
        <end position="32"/>
    </location>
</feature>
<comment type="subcellular location">
    <subcellularLocation>
        <location evidence="2">Membrane</location>
    </subcellularLocation>
</comment>
<keyword evidence="8" id="KW-0472">Membrane</keyword>
<keyword evidence="7" id="KW-0902">Two-component regulatory system</keyword>
<dbReference type="InterPro" id="IPR003661">
    <property type="entry name" value="HisK_dim/P_dom"/>
</dbReference>
<evidence type="ECO:0000313" key="11">
    <source>
        <dbReference type="EMBL" id="QAT16736.1"/>
    </source>
</evidence>
<feature type="transmembrane region" description="Helical" evidence="8">
    <location>
        <begin position="38"/>
        <end position="59"/>
    </location>
</feature>
<comment type="catalytic activity">
    <reaction evidence="1">
        <text>ATP + protein L-histidine = ADP + protein N-phospho-L-histidine.</text>
        <dbReference type="EC" id="2.7.13.3"/>
    </reaction>
</comment>
<evidence type="ECO:0000256" key="6">
    <source>
        <dbReference type="ARBA" id="ARBA00022777"/>
    </source>
</evidence>
<dbReference type="InterPro" id="IPR004358">
    <property type="entry name" value="Sig_transdc_His_kin-like_C"/>
</dbReference>
<dbReference type="InterPro" id="IPR003594">
    <property type="entry name" value="HATPase_dom"/>
</dbReference>
<dbReference type="InterPro" id="IPR005467">
    <property type="entry name" value="His_kinase_dom"/>
</dbReference>
<proteinExistence type="predicted"/>
<dbReference type="InterPro" id="IPR003660">
    <property type="entry name" value="HAMP_dom"/>
</dbReference>
<keyword evidence="6 11" id="KW-0418">Kinase</keyword>
<dbReference type="PANTHER" id="PTHR45453">
    <property type="entry name" value="PHOSPHATE REGULON SENSOR PROTEIN PHOR"/>
    <property type="match status" value="1"/>
</dbReference>
<evidence type="ECO:0000259" key="10">
    <source>
        <dbReference type="PROSITE" id="PS50885"/>
    </source>
</evidence>
<dbReference type="SUPFAM" id="SSF55874">
    <property type="entry name" value="ATPase domain of HSP90 chaperone/DNA topoisomerase II/histidine kinase"/>
    <property type="match status" value="1"/>
</dbReference>
<feature type="domain" description="Histidine kinase" evidence="9">
    <location>
        <begin position="126"/>
        <end position="343"/>
    </location>
</feature>
<evidence type="ECO:0000256" key="8">
    <source>
        <dbReference type="SAM" id="Phobius"/>
    </source>
</evidence>
<keyword evidence="5" id="KW-0808">Transferase</keyword>
<evidence type="ECO:0000256" key="5">
    <source>
        <dbReference type="ARBA" id="ARBA00022679"/>
    </source>
</evidence>
<dbReference type="InterPro" id="IPR036097">
    <property type="entry name" value="HisK_dim/P_sf"/>
</dbReference>
<accession>A0A410P3J8</accession>
<dbReference type="SMART" id="SM00387">
    <property type="entry name" value="HATPase_c"/>
    <property type="match status" value="1"/>
</dbReference>
<dbReference type="Gene3D" id="1.10.287.130">
    <property type="match status" value="1"/>
</dbReference>
<dbReference type="RefSeq" id="WP_128699373.1">
    <property type="nucleotide sequence ID" value="NZ_CP019384.1"/>
</dbReference>
<dbReference type="CDD" id="cd06225">
    <property type="entry name" value="HAMP"/>
    <property type="match status" value="1"/>
</dbReference>
<evidence type="ECO:0000259" key="9">
    <source>
        <dbReference type="PROSITE" id="PS50109"/>
    </source>
</evidence>
<keyword evidence="4" id="KW-0597">Phosphoprotein</keyword>
<evidence type="ECO:0000256" key="1">
    <source>
        <dbReference type="ARBA" id="ARBA00000085"/>
    </source>
</evidence>
<dbReference type="AlphaFoldDB" id="A0A410P3J8"/>
<evidence type="ECO:0000256" key="2">
    <source>
        <dbReference type="ARBA" id="ARBA00004370"/>
    </source>
</evidence>
<dbReference type="Pfam" id="PF00672">
    <property type="entry name" value="HAMP"/>
    <property type="match status" value="1"/>
</dbReference>
<dbReference type="EMBL" id="CP019384">
    <property type="protein sequence ID" value="QAT16736.1"/>
    <property type="molecule type" value="Genomic_DNA"/>
</dbReference>
<evidence type="ECO:0000313" key="12">
    <source>
        <dbReference type="Proteomes" id="UP000287243"/>
    </source>
</evidence>
<name>A0A410P3J8_VELA1</name>
<dbReference type="PANTHER" id="PTHR45453:SF1">
    <property type="entry name" value="PHOSPHATE REGULON SENSOR PROTEIN PHOR"/>
    <property type="match status" value="1"/>
</dbReference>
<dbReference type="PROSITE" id="PS50885">
    <property type="entry name" value="HAMP"/>
    <property type="match status" value="1"/>
</dbReference>
<keyword evidence="8" id="KW-0812">Transmembrane</keyword>
<dbReference type="Gene3D" id="6.10.340.10">
    <property type="match status" value="1"/>
</dbReference>
<dbReference type="GO" id="GO:0004721">
    <property type="term" value="F:phosphoprotein phosphatase activity"/>
    <property type="evidence" value="ECO:0007669"/>
    <property type="project" value="TreeGrafter"/>
</dbReference>
<dbReference type="Pfam" id="PF02518">
    <property type="entry name" value="HATPase_c"/>
    <property type="match status" value="1"/>
</dbReference>
<reference evidence="11 12" key="1">
    <citation type="submission" date="2017-01" db="EMBL/GenBank/DDBJ databases">
        <title>First insights into the biology of 'candidatus Vampirococcus archaeovorus'.</title>
        <authorList>
            <person name="Kizina J."/>
            <person name="Jordan S."/>
            <person name="Stueber K."/>
            <person name="Reinhardt R."/>
            <person name="Harder J."/>
        </authorList>
    </citation>
    <scope>NUCLEOTIDE SEQUENCE [LARGE SCALE GENOMIC DNA]</scope>
    <source>
        <strain evidence="11 12">LiM</strain>
    </source>
</reference>
<dbReference type="SMART" id="SM00304">
    <property type="entry name" value="HAMP"/>
    <property type="match status" value="1"/>
</dbReference>
<evidence type="ECO:0000256" key="7">
    <source>
        <dbReference type="ARBA" id="ARBA00023012"/>
    </source>
</evidence>
<dbReference type="GO" id="GO:0005886">
    <property type="term" value="C:plasma membrane"/>
    <property type="evidence" value="ECO:0007669"/>
    <property type="project" value="TreeGrafter"/>
</dbReference>
<feature type="domain" description="HAMP" evidence="10">
    <location>
        <begin position="65"/>
        <end position="118"/>
    </location>
</feature>
<evidence type="ECO:0000256" key="3">
    <source>
        <dbReference type="ARBA" id="ARBA00012438"/>
    </source>
</evidence>
<dbReference type="PROSITE" id="PS50109">
    <property type="entry name" value="HIS_KIN"/>
    <property type="match status" value="1"/>
</dbReference>
<dbReference type="CDD" id="cd00082">
    <property type="entry name" value="HisKA"/>
    <property type="match status" value="1"/>
</dbReference>
<sequence length="352" mass="39729">MRFKTVSFKRSFLYIILLSVFLGGYYTVLFLLRPNFRNIEMICYLLMPLPPVFLLGYLMSQISIGKIIKPIKEVAEVAEGITHEDLSRRVKVENAGEETQFLVKAFNDMISRLEAAFAYITESSSYIAHELKTPLAIMRGEAEVALKKERDKEEYKQVIIGSLEETRRMFKIIEDLLLLTRVNYRSNDLQLQPLDLSQFVIVLFEKAKILATGKNIAVNAQVPDTTALVNADEPNLRRLFLNLIDNAIKYTPQDGKIDIVAHFETDRIRISIADTGIGIEQENLPRLFDKFFRIGEKIKDTAPSSGLGLSIAQSIAKLHQGEITVSSQIGKGTVFTVDLPRIAGDIPPNPHE</sequence>
<dbReference type="InterPro" id="IPR036890">
    <property type="entry name" value="HATPase_C_sf"/>
</dbReference>
<dbReference type="KEGG" id="vai:BU251_02800"/>
<organism evidence="11 12">
    <name type="scientific">Velamenicoccus archaeovorus</name>
    <dbReference type="NCBI Taxonomy" id="1930593"/>
    <lineage>
        <taxon>Bacteria</taxon>
        <taxon>Pseudomonadati</taxon>
        <taxon>Candidatus Omnitrophota</taxon>
        <taxon>Candidatus Velamenicoccus</taxon>
    </lineage>
</organism>
<dbReference type="FunFam" id="3.30.565.10:FF:000006">
    <property type="entry name" value="Sensor histidine kinase WalK"/>
    <property type="match status" value="1"/>
</dbReference>
<evidence type="ECO:0000256" key="4">
    <source>
        <dbReference type="ARBA" id="ARBA00022553"/>
    </source>
</evidence>
<dbReference type="Pfam" id="PF00512">
    <property type="entry name" value="HisKA"/>
    <property type="match status" value="1"/>
</dbReference>
<dbReference type="SMART" id="SM00388">
    <property type="entry name" value="HisKA"/>
    <property type="match status" value="1"/>
</dbReference>
<keyword evidence="12" id="KW-1185">Reference proteome</keyword>
<dbReference type="CDD" id="cd00075">
    <property type="entry name" value="HATPase"/>
    <property type="match status" value="1"/>
</dbReference>
<dbReference type="Gene3D" id="3.30.565.10">
    <property type="entry name" value="Histidine kinase-like ATPase, C-terminal domain"/>
    <property type="match status" value="1"/>
</dbReference>
<dbReference type="PRINTS" id="PR00344">
    <property type="entry name" value="BCTRLSENSOR"/>
</dbReference>
<dbReference type="InterPro" id="IPR050351">
    <property type="entry name" value="BphY/WalK/GraS-like"/>
</dbReference>
<dbReference type="SUPFAM" id="SSF158472">
    <property type="entry name" value="HAMP domain-like"/>
    <property type="match status" value="1"/>
</dbReference>
<keyword evidence="8" id="KW-1133">Transmembrane helix</keyword>